<proteinExistence type="predicted"/>
<dbReference type="Proteomes" id="UP000258102">
    <property type="component" value="Chromosome 1"/>
</dbReference>
<protein>
    <submittedName>
        <fullName evidence="1">Uncharacterized protein</fullName>
    </submittedName>
</protein>
<sequence>MFELNLSSVKQVTGAGVCEGSFRLAGAIIGAGIGGYVSGGFGAAAGFSFGQQVGVWAGDMFCS</sequence>
<evidence type="ECO:0000313" key="1">
    <source>
        <dbReference type="EMBL" id="AXR03864.1"/>
    </source>
</evidence>
<gene>
    <name evidence="1" type="ORF">D0511_18505</name>
</gene>
<dbReference type="AlphaFoldDB" id="A0AAD0RKX0"/>
<reference evidence="1 2" key="1">
    <citation type="submission" date="2018-08" db="EMBL/GenBank/DDBJ databases">
        <title>Whole Genome Sequences of Two Pseudoalteromonas piscicida Strains, DE1-A and DE2-A, which Exhibit Strong Antibacterial Activity against Vibrio vulnificus.</title>
        <authorList>
            <person name="Richards G.P."/>
            <person name="Needleman D.S."/>
            <person name="Watson M.A."/>
            <person name="Polson S.W."/>
        </authorList>
    </citation>
    <scope>NUCLEOTIDE SEQUENCE [LARGE SCALE GENOMIC DNA]</scope>
    <source>
        <strain evidence="1 2">DE2-A</strain>
    </source>
</reference>
<dbReference type="KEGG" id="ppis:B1L02_18425"/>
<name>A0AAD0RKX0_PSEO7</name>
<dbReference type="RefSeq" id="WP_010604128.1">
    <property type="nucleotide sequence ID" value="NZ_CP021646.1"/>
</dbReference>
<organism evidence="1 2">
    <name type="scientific">Pseudoalteromonas piscicida</name>
    <dbReference type="NCBI Taxonomy" id="43662"/>
    <lineage>
        <taxon>Bacteria</taxon>
        <taxon>Pseudomonadati</taxon>
        <taxon>Pseudomonadota</taxon>
        <taxon>Gammaproteobacteria</taxon>
        <taxon>Alteromonadales</taxon>
        <taxon>Pseudoalteromonadaceae</taxon>
        <taxon>Pseudoalteromonas</taxon>
    </lineage>
</organism>
<accession>A0AAD0RKX0</accession>
<evidence type="ECO:0000313" key="2">
    <source>
        <dbReference type="Proteomes" id="UP000258102"/>
    </source>
</evidence>
<dbReference type="EMBL" id="CP031761">
    <property type="protein sequence ID" value="AXR03864.1"/>
    <property type="molecule type" value="Genomic_DNA"/>
</dbReference>